<dbReference type="GO" id="GO:0005635">
    <property type="term" value="C:nuclear envelope"/>
    <property type="evidence" value="ECO:0007669"/>
    <property type="project" value="EnsemblFungi"/>
</dbReference>
<dbReference type="GO" id="GO:0043022">
    <property type="term" value="F:ribosome binding"/>
    <property type="evidence" value="ECO:0007669"/>
    <property type="project" value="EnsemblFungi"/>
</dbReference>
<dbReference type="KEGG" id="tpf:TPHA_0C04430"/>
<feature type="transmembrane region" description="Helical" evidence="1">
    <location>
        <begin position="24"/>
        <end position="43"/>
    </location>
</feature>
<dbReference type="InterPro" id="IPR003103">
    <property type="entry name" value="BAG_domain"/>
</dbReference>
<evidence type="ECO:0000256" key="1">
    <source>
        <dbReference type="SAM" id="Phobius"/>
    </source>
</evidence>
<evidence type="ECO:0000313" key="3">
    <source>
        <dbReference type="EMBL" id="CCE62593.1"/>
    </source>
</evidence>
<reference evidence="3 4" key="1">
    <citation type="journal article" date="2011" name="Proc. Natl. Acad. Sci. U.S.A.">
        <title>Evolutionary erosion of yeast sex chromosomes by mating-type switching accidents.</title>
        <authorList>
            <person name="Gordon J.L."/>
            <person name="Armisen D."/>
            <person name="Proux-Wera E."/>
            <person name="Oheigeartaigh S.S."/>
            <person name="Byrne K.P."/>
            <person name="Wolfe K.H."/>
        </authorList>
    </citation>
    <scope>NUCLEOTIDE SEQUENCE [LARGE SCALE GENOMIC DNA]</scope>
    <source>
        <strain evidence="4">ATCC 24235 / CBS 4417 / NBRC 1672 / NRRL Y-8282 / UCD 70-5</strain>
    </source>
</reference>
<dbReference type="Gene3D" id="1.20.58.120">
    <property type="entry name" value="BAG domain"/>
    <property type="match status" value="1"/>
</dbReference>
<accession>G8BQT1</accession>
<dbReference type="eggNOG" id="ENOG502S72Q">
    <property type="taxonomic scope" value="Eukaryota"/>
</dbReference>
<proteinExistence type="predicted"/>
<protein>
    <recommendedName>
        <fullName evidence="2">BAG domain-containing protein</fullName>
    </recommendedName>
</protein>
<dbReference type="GO" id="GO:0006999">
    <property type="term" value="P:nuclear pore organization"/>
    <property type="evidence" value="ECO:0007669"/>
    <property type="project" value="EnsemblFungi"/>
</dbReference>
<dbReference type="AlphaFoldDB" id="G8BQT1"/>
<sequence length="163" mass="18687">MDLFQQLFDTDLKSLINKTQNDNLMATLCITGVTATLLAIFLLKSSSAGKSKKGKKKKLKKQNMKVAKKPLTLEEKIEKVLGTYNTEYRDGINKLLETFDKSEKQVYEKNYFNEMLLKLLIELDGVDLMDISDPERKTALKLRRKEAIKLIQGELNKLDNLSQ</sequence>
<dbReference type="SUPFAM" id="SSF63491">
    <property type="entry name" value="BAG domain"/>
    <property type="match status" value="1"/>
</dbReference>
<dbReference type="STRING" id="1071381.G8BQT1"/>
<dbReference type="InterPro" id="IPR036533">
    <property type="entry name" value="BAG_dom_sf"/>
</dbReference>
<keyword evidence="1" id="KW-0472">Membrane</keyword>
<keyword evidence="4" id="KW-1185">Reference proteome</keyword>
<dbReference type="GO" id="GO:0005789">
    <property type="term" value="C:endoplasmic reticulum membrane"/>
    <property type="evidence" value="ECO:0007669"/>
    <property type="project" value="EnsemblFungi"/>
</dbReference>
<dbReference type="Pfam" id="PF02179">
    <property type="entry name" value="BAG"/>
    <property type="match status" value="1"/>
</dbReference>
<name>G8BQT1_TETPH</name>
<evidence type="ECO:0000313" key="4">
    <source>
        <dbReference type="Proteomes" id="UP000005666"/>
    </source>
</evidence>
<dbReference type="GeneID" id="11533468"/>
<organism evidence="3 4">
    <name type="scientific">Tetrapisispora phaffii (strain ATCC 24235 / CBS 4417 / NBRC 1672 / NRRL Y-8282 / UCD 70-5)</name>
    <name type="common">Yeast</name>
    <name type="synonym">Fabospora phaffii</name>
    <dbReference type="NCBI Taxonomy" id="1071381"/>
    <lineage>
        <taxon>Eukaryota</taxon>
        <taxon>Fungi</taxon>
        <taxon>Dikarya</taxon>
        <taxon>Ascomycota</taxon>
        <taxon>Saccharomycotina</taxon>
        <taxon>Saccharomycetes</taxon>
        <taxon>Saccharomycetales</taxon>
        <taxon>Saccharomycetaceae</taxon>
        <taxon>Tetrapisispora</taxon>
    </lineage>
</organism>
<dbReference type="EMBL" id="HE612858">
    <property type="protein sequence ID" value="CCE62593.1"/>
    <property type="molecule type" value="Genomic_DNA"/>
</dbReference>
<dbReference type="GO" id="GO:0006457">
    <property type="term" value="P:protein folding"/>
    <property type="evidence" value="ECO:0007669"/>
    <property type="project" value="EnsemblFungi"/>
</dbReference>
<dbReference type="RefSeq" id="XP_003685027.1">
    <property type="nucleotide sequence ID" value="XM_003684979.1"/>
</dbReference>
<dbReference type="GO" id="GO:0051087">
    <property type="term" value="F:protein-folding chaperone binding"/>
    <property type="evidence" value="ECO:0007669"/>
    <property type="project" value="InterPro"/>
</dbReference>
<dbReference type="SMART" id="SM00264">
    <property type="entry name" value="BAG"/>
    <property type="match status" value="1"/>
</dbReference>
<dbReference type="HOGENOM" id="CLU_112518_0_0_1"/>
<evidence type="ECO:0000259" key="2">
    <source>
        <dbReference type="PROSITE" id="PS51035"/>
    </source>
</evidence>
<gene>
    <name evidence="3" type="primary">TPHA0C04430</name>
    <name evidence="3" type="ordered locus">TPHA_0C04430</name>
</gene>
<keyword evidence="1" id="KW-0812">Transmembrane</keyword>
<dbReference type="PROSITE" id="PS51035">
    <property type="entry name" value="BAG"/>
    <property type="match status" value="1"/>
</dbReference>
<keyword evidence="1" id="KW-1133">Transmembrane helix</keyword>
<dbReference type="OMA" id="VYERNYC"/>
<feature type="domain" description="BAG" evidence="2">
    <location>
        <begin position="76"/>
        <end position="162"/>
    </location>
</feature>
<dbReference type="Proteomes" id="UP000005666">
    <property type="component" value="Chromosome 3"/>
</dbReference>
<dbReference type="OrthoDB" id="417450at2759"/>